<feature type="compositionally biased region" description="Low complexity" evidence="4">
    <location>
        <begin position="96"/>
        <end position="157"/>
    </location>
</feature>
<dbReference type="Proteomes" id="UP001153365">
    <property type="component" value="Unassembled WGS sequence"/>
</dbReference>
<feature type="compositionally biased region" description="Polar residues" evidence="4">
    <location>
        <begin position="9"/>
        <end position="22"/>
    </location>
</feature>
<sequence>MMIWRPKTNKLQNRTEQTVNSSKGEEGIHRLIQSSSSSLNHSQRLIMPIFGGKRKKDINNLDKANSASPPLRDLQSSSNPTRYEPLINPQSILQTSSNNLSQPNNFQQQQQSDIQPSSRPNQQQPSSLSSSSNNIANNPKLSQLSSSSDSTTTTTTATTAAPLIQLLDRDQASELNPISLSKSSPPPFPRYGHSVNSMGTPNGSGDLYIFAGLVSDQVKNDLYVLNVNNTNLLPSSSTNNPSIPSSSILNSSAAALHQNQVLTVGVVETRGEVPLPRVGHASTREDQKQDDGLYLLNLSTREWTRVKVSGHKFYIFGGQTDNGSFMNDLWAWQFLSLIPTRSLSLVERMVSIITMTPGSLMQSLERHSATLVDDVMYVLGGRGVDGKDLDDLAAFKISSKVYVLGGESYTSSRPDDPSIFILSAKNLLKPCFQLSANSGRTKSEQPNSERSTTGPSNNVPVRPRRDDDPISNNAPNGGIINRRTMAAGPSASPQSQIDNASLDSSYISHSNLGPNSKPPRPLTTAPLHQSVIQQQQQQQARQTSSPLLAGRSSSEANRLTNNMSPPMARQTRGSPSDSNLTGASPLGSSKDQARLLQLQKNNVWMKAALAMAVKQGFALPESDDLVKPSDGNLDMNDKAWLEKFQIDDKGSGGLKNRNTKMLDDRFTEVNRAKTVALQEASFYRVKLAAYEASSRSLVLTNELEHERTLRELSEENAQKSHESLVDYEELLNKTKGLDLNSSRSVEELDTLNLNYRVVLDELESYKSKVKLAESSNQQYLSTLEQLQKTLGVTNSRIEEVEKFWNQSKNESEMNRNLTIELNRELEGRLQELNQAQSRTEELERLLESLKEENESLRTLNEKGISELVETTKSIKSLASGSAKTLEFQNGDSQAREKRDEPGDGSTRAALDATDLMSANRREFDLKEKNRLIEAAEVKASAANGAVDDIGSRSAEFYGGFTLDKHRKRTTNQESSRASKSIRPAESIPEGTRTTTGRNCERDTNSGGEEIALLVEEVQRLRSGGASSVSPASAEGGSTQQGKVEEELQALQERHRTLESTHIKAVQYVKGTEKMLRRMKEELSKYKEKTEQLELELSRARQQSPPLMMRDRMNELNGQIEKIYSRTGGVKTKMSLLKQEYESSIEKLENEKIEEVMRVKESIKILENENMELREDLKKFIGKFGRDNVGDVNNKISRGTGSGDGDGKDGEDAELRFKELKKQSEVLRKENLELQNRCSFDLINA</sequence>
<dbReference type="EMBL" id="CALTRL010006457">
    <property type="protein sequence ID" value="CAH7690948.1"/>
    <property type="molecule type" value="Genomic_DNA"/>
</dbReference>
<keyword evidence="2" id="KW-0677">Repeat</keyword>
<evidence type="ECO:0000256" key="1">
    <source>
        <dbReference type="ARBA" id="ARBA00022441"/>
    </source>
</evidence>
<feature type="compositionally biased region" description="Polar residues" evidence="4">
    <location>
        <begin position="540"/>
        <end position="564"/>
    </location>
</feature>
<feature type="region of interest" description="Disordered" evidence="4">
    <location>
        <begin position="878"/>
        <end position="908"/>
    </location>
</feature>
<feature type="region of interest" description="Disordered" evidence="4">
    <location>
        <begin position="966"/>
        <end position="1007"/>
    </location>
</feature>
<accession>A0AAV0BX68</accession>
<protein>
    <submittedName>
        <fullName evidence="5">Uncharacterized protein</fullName>
    </submittedName>
</protein>
<keyword evidence="1" id="KW-0880">Kelch repeat</keyword>
<keyword evidence="3" id="KW-0175">Coiled coil</keyword>
<dbReference type="AlphaFoldDB" id="A0AAV0BX68"/>
<feature type="compositionally biased region" description="Low complexity" evidence="4">
    <location>
        <begin position="1022"/>
        <end position="1037"/>
    </location>
</feature>
<gene>
    <name evidence="5" type="ORF">PPACK8108_LOCUS26445</name>
</gene>
<feature type="coiled-coil region" evidence="3">
    <location>
        <begin position="1130"/>
        <end position="1182"/>
    </location>
</feature>
<dbReference type="PANTHER" id="PTHR46093">
    <property type="entry name" value="ACYL-COA-BINDING DOMAIN-CONTAINING PROTEIN 5"/>
    <property type="match status" value="1"/>
</dbReference>
<feature type="compositionally biased region" description="Polar residues" evidence="4">
    <location>
        <begin position="491"/>
        <end position="514"/>
    </location>
</feature>
<dbReference type="Gene3D" id="2.120.10.80">
    <property type="entry name" value="Kelch-type beta propeller"/>
    <property type="match status" value="1"/>
</dbReference>
<proteinExistence type="predicted"/>
<feature type="compositionally biased region" description="Polar residues" evidence="4">
    <location>
        <begin position="437"/>
        <end position="459"/>
    </location>
</feature>
<evidence type="ECO:0000313" key="5">
    <source>
        <dbReference type="EMBL" id="CAH7690948.1"/>
    </source>
</evidence>
<feature type="coiled-coil region" evidence="3">
    <location>
        <begin position="815"/>
        <end position="866"/>
    </location>
</feature>
<feature type="region of interest" description="Disordered" evidence="4">
    <location>
        <begin position="56"/>
        <end position="157"/>
    </location>
</feature>
<evidence type="ECO:0000256" key="3">
    <source>
        <dbReference type="SAM" id="Coils"/>
    </source>
</evidence>
<dbReference type="PANTHER" id="PTHR46093:SF18">
    <property type="entry name" value="FIBRONECTIN TYPE-III DOMAIN-CONTAINING PROTEIN"/>
    <property type="match status" value="1"/>
</dbReference>
<comment type="caution">
    <text evidence="5">The sequence shown here is derived from an EMBL/GenBank/DDBJ whole genome shotgun (WGS) entry which is preliminary data.</text>
</comment>
<feature type="region of interest" description="Disordered" evidence="4">
    <location>
        <begin position="437"/>
        <end position="588"/>
    </location>
</feature>
<feature type="region of interest" description="Disordered" evidence="4">
    <location>
        <begin position="1021"/>
        <end position="1046"/>
    </location>
</feature>
<evidence type="ECO:0000256" key="4">
    <source>
        <dbReference type="SAM" id="MobiDB-lite"/>
    </source>
</evidence>
<evidence type="ECO:0000256" key="2">
    <source>
        <dbReference type="ARBA" id="ARBA00022737"/>
    </source>
</evidence>
<keyword evidence="6" id="KW-1185">Reference proteome</keyword>
<dbReference type="SUPFAM" id="SSF50965">
    <property type="entry name" value="Galactose oxidase, central domain"/>
    <property type="match status" value="1"/>
</dbReference>
<evidence type="ECO:0000313" key="6">
    <source>
        <dbReference type="Proteomes" id="UP001153365"/>
    </source>
</evidence>
<reference evidence="5" key="1">
    <citation type="submission" date="2022-06" db="EMBL/GenBank/DDBJ databases">
        <authorList>
            <consortium name="SYNGENTA / RWTH Aachen University"/>
        </authorList>
    </citation>
    <scope>NUCLEOTIDE SEQUENCE</scope>
</reference>
<feature type="compositionally biased region" description="Polar residues" evidence="4">
    <location>
        <begin position="62"/>
        <end position="81"/>
    </location>
</feature>
<organism evidence="5 6">
    <name type="scientific">Phakopsora pachyrhizi</name>
    <name type="common">Asian soybean rust disease fungus</name>
    <dbReference type="NCBI Taxonomy" id="170000"/>
    <lineage>
        <taxon>Eukaryota</taxon>
        <taxon>Fungi</taxon>
        <taxon>Dikarya</taxon>
        <taxon>Basidiomycota</taxon>
        <taxon>Pucciniomycotina</taxon>
        <taxon>Pucciniomycetes</taxon>
        <taxon>Pucciniales</taxon>
        <taxon>Phakopsoraceae</taxon>
        <taxon>Phakopsora</taxon>
    </lineage>
</organism>
<dbReference type="InterPro" id="IPR011043">
    <property type="entry name" value="Gal_Oxase/kelch_b-propeller"/>
</dbReference>
<name>A0AAV0BX68_PHAPC</name>
<feature type="compositionally biased region" description="Polar residues" evidence="4">
    <location>
        <begin position="571"/>
        <end position="588"/>
    </location>
</feature>
<feature type="region of interest" description="Disordered" evidence="4">
    <location>
        <begin position="1"/>
        <end position="27"/>
    </location>
</feature>
<feature type="compositionally biased region" description="Polar residues" evidence="4">
    <location>
        <begin position="878"/>
        <end position="892"/>
    </location>
</feature>
<dbReference type="InterPro" id="IPR015915">
    <property type="entry name" value="Kelch-typ_b-propeller"/>
</dbReference>
<feature type="region of interest" description="Disordered" evidence="4">
    <location>
        <begin position="1192"/>
        <end position="1211"/>
    </location>
</feature>